<comment type="function">
    <text evidence="5">Key component of the cytosolic iron-sulfur protein assembly (CIA) complex, a multiprotein complex that mediates the incorporation of iron-sulfur cluster into apoproteins specifically involved in DNA metabolism and genomic integrity. In the CIA complex, MMS19 acts as an adapter between early-acting CIA components and a subset of cellular target iron-sulfur proteins.</text>
</comment>
<evidence type="ECO:0000313" key="9">
    <source>
        <dbReference type="Proteomes" id="UP001161438"/>
    </source>
</evidence>
<keyword evidence="5" id="KW-0227">DNA damage</keyword>
<dbReference type="PANTHER" id="PTHR12891">
    <property type="entry name" value="DNA REPAIR/TRANSCRIPTION PROTEIN MET18/MMS19"/>
    <property type="match status" value="1"/>
</dbReference>
<dbReference type="EMBL" id="OX365765">
    <property type="protein sequence ID" value="CAI4039639.1"/>
    <property type="molecule type" value="Genomic_DNA"/>
</dbReference>
<dbReference type="GO" id="GO:0006281">
    <property type="term" value="P:DNA repair"/>
    <property type="evidence" value="ECO:0007669"/>
    <property type="project" value="UniProtKB-UniRule"/>
</dbReference>
<comment type="subcellular location">
    <subcellularLocation>
        <location evidence="1 5">Nucleus</location>
    </subcellularLocation>
</comment>
<dbReference type="PANTHER" id="PTHR12891:SF0">
    <property type="entry name" value="MMS19 NUCLEOTIDE EXCISION REPAIR PROTEIN HOMOLOG"/>
    <property type="match status" value="1"/>
</dbReference>
<evidence type="ECO:0000256" key="2">
    <source>
        <dbReference type="ARBA" id="ARBA00009340"/>
    </source>
</evidence>
<dbReference type="GO" id="GO:0005634">
    <property type="term" value="C:nucleus"/>
    <property type="evidence" value="ECO:0007669"/>
    <property type="project" value="UniProtKB-SubCell"/>
</dbReference>
<comment type="similarity">
    <text evidence="2 5">Belongs to the MET18/MMS19 family.</text>
</comment>
<dbReference type="Proteomes" id="UP001161438">
    <property type="component" value="Chromosome 9"/>
</dbReference>
<proteinExistence type="inferred from homology"/>
<gene>
    <name evidence="8" type="primary">SMKI09G0460</name>
    <name evidence="8" type="ORF">SMKI_09G0460</name>
</gene>
<keyword evidence="5" id="KW-0234">DNA repair</keyword>
<evidence type="ECO:0000259" key="7">
    <source>
        <dbReference type="Pfam" id="PF14500"/>
    </source>
</evidence>
<name>A0AA35IZ88_SACMI</name>
<dbReference type="InterPro" id="IPR024687">
    <property type="entry name" value="MMS19_C"/>
</dbReference>
<accession>A0AA35IZ88</accession>
<evidence type="ECO:0000256" key="3">
    <source>
        <dbReference type="ARBA" id="ARBA00022737"/>
    </source>
</evidence>
<dbReference type="RefSeq" id="XP_056082754.1">
    <property type="nucleotide sequence ID" value="XM_056223132.1"/>
</dbReference>
<evidence type="ECO:0000259" key="6">
    <source>
        <dbReference type="Pfam" id="PF12460"/>
    </source>
</evidence>
<dbReference type="Gene3D" id="1.25.10.10">
    <property type="entry name" value="Leucine-rich Repeat Variant"/>
    <property type="match status" value="1"/>
</dbReference>
<evidence type="ECO:0000256" key="1">
    <source>
        <dbReference type="ARBA" id="ARBA00004123"/>
    </source>
</evidence>
<feature type="domain" description="MMS19 C-terminal" evidence="6">
    <location>
        <begin position="577"/>
        <end position="981"/>
    </location>
</feature>
<dbReference type="GO" id="GO:0051604">
    <property type="term" value="P:protein maturation"/>
    <property type="evidence" value="ECO:0007669"/>
    <property type="project" value="UniProtKB-UniRule"/>
</dbReference>
<dbReference type="InterPro" id="IPR039920">
    <property type="entry name" value="MMS19"/>
</dbReference>
<keyword evidence="3" id="KW-0677">Repeat</keyword>
<evidence type="ECO:0000256" key="4">
    <source>
        <dbReference type="ARBA" id="ARBA00023242"/>
    </source>
</evidence>
<dbReference type="GeneID" id="80918850"/>
<protein>
    <recommendedName>
        <fullName evidence="5">MMS19 nucleotide excision repair protein</fullName>
    </recommendedName>
</protein>
<keyword evidence="9" id="KW-1185">Reference proteome</keyword>
<dbReference type="SUPFAM" id="SSF48371">
    <property type="entry name" value="ARM repeat"/>
    <property type="match status" value="1"/>
</dbReference>
<dbReference type="Pfam" id="PF14500">
    <property type="entry name" value="MMS19_N"/>
    <property type="match status" value="1"/>
</dbReference>
<feature type="domain" description="MMS19 N-terminal" evidence="7">
    <location>
        <begin position="46"/>
        <end position="313"/>
    </location>
</feature>
<dbReference type="InterPro" id="IPR016024">
    <property type="entry name" value="ARM-type_fold"/>
</dbReference>
<dbReference type="GO" id="GO:0016226">
    <property type="term" value="P:iron-sulfur cluster assembly"/>
    <property type="evidence" value="ECO:0007669"/>
    <property type="project" value="UniProtKB-UniRule"/>
</dbReference>
<dbReference type="InterPro" id="IPR029240">
    <property type="entry name" value="MMS19_N"/>
</dbReference>
<reference evidence="8" key="1">
    <citation type="submission" date="2022-10" db="EMBL/GenBank/DDBJ databases">
        <authorList>
            <person name="Byrne P K."/>
        </authorList>
    </citation>
    <scope>NUCLEOTIDE SEQUENCE</scope>
    <source>
        <strain evidence="8">IFO1815</strain>
    </source>
</reference>
<organism evidence="8 9">
    <name type="scientific">Saccharomyces mikatae IFO 1815</name>
    <dbReference type="NCBI Taxonomy" id="226126"/>
    <lineage>
        <taxon>Eukaryota</taxon>
        <taxon>Fungi</taxon>
        <taxon>Dikarya</taxon>
        <taxon>Ascomycota</taxon>
        <taxon>Saccharomycotina</taxon>
        <taxon>Saccharomycetes</taxon>
        <taxon>Saccharomycetales</taxon>
        <taxon>Saccharomycetaceae</taxon>
        <taxon>Saccharomyces</taxon>
    </lineage>
</organism>
<evidence type="ECO:0000313" key="8">
    <source>
        <dbReference type="EMBL" id="CAI4039639.1"/>
    </source>
</evidence>
<dbReference type="AlphaFoldDB" id="A0AA35IZ88"/>
<keyword evidence="4 5" id="KW-0539">Nucleus</keyword>
<dbReference type="GO" id="GO:0097361">
    <property type="term" value="C:cytosolic [4Fe-4S] assembly targeting complex"/>
    <property type="evidence" value="ECO:0007669"/>
    <property type="project" value="UniProtKB-UniRule"/>
</dbReference>
<evidence type="ECO:0000256" key="5">
    <source>
        <dbReference type="RuleBase" id="RU367072"/>
    </source>
</evidence>
<dbReference type="InterPro" id="IPR011989">
    <property type="entry name" value="ARM-like"/>
</dbReference>
<dbReference type="Pfam" id="PF12460">
    <property type="entry name" value="MMS19_C"/>
    <property type="match status" value="1"/>
</dbReference>
<sequence>MTPDKLNSAIVTFMANLNIDESRANEAALVVSESIVHRSVKLLEVVVALKDHFLSENEIERKKALTCLSTVLTKTPNDHLSKNECSVIFQFYKSKFDDQALVKEVLEGFAALAPMKFVSINEITQLLRLLLDSYQQGQHLASTRLLPFKILKNIFDRFFTNASSMEQVKRINDLFIETFLHIANGEKDPRNLLLSFALNESITSKLQNVENFKEDLFDVLFCYFPITFKPPKHDPYKISNQDLKTALRSAITATPLFAEDAYSNLLDKLTASSPVVKNDTLLTLLECVRKFGGSSILANWKLLWNALKFEIIQNSEGTENTLLNPYNKHQSSDDMGQYTNYDACLRILNLMGLQLYDFEKVSFEKFFTHVLDELKPNFEYEKDLKQTCQILSAIGSGNIEIFNEVVSSTFPLFLTNTSEIAKLKLLIMNLSFFFDSYIDLFGRISKESLKSSVPNNKMAEYKDEIIMLLSMALTSSSKSEVTIRTLSVIQFTKMIRMKGFLSPEEVSLIIQYFTETILTDNNKNIYYACLEGLKTISEIYEDLVFEISLKKLLDLLPDSYGEKVRVNNEENIQIETILKIILDFTTSRHILVKESISYLATKLNRVAKVSKSKEYCFLLISTIYSLFNNNQNENVFKEEDALALKRAIEPKLLEIVTQESTIVDDNYNLTLLSNVLFFINFKVPQSMHQEELDRYNKHFLYEGEIGILDAPNILAIPYVKILSALNKACQFPQKLTILVEAAQLLKSHGPKMIETEKLGYLELLLVLSNKFVSEDDVIGLLDWEDLSHINLEIMVWLTKGLIMQNSLKSPDIIKNFIDLLSNQDIGPLVAKLFEVFVMDISSLKKFKGINWNNNVKILYKQKFFCDIFQMIVNNYKNTVDMTIKCNYLTALSLVLKHTSSQSVGPFINDLFPLLLQALDMPDSEVRVSALETLKDTTDKHHNLITEHISTIVPLLLSLVLLEKYNSVSVRFIALQILERITTVVPLNYCLSYQDDVLNGLIPVLSDKKRMIRKQCIDTRQVYYELGQIPFE</sequence>